<reference evidence="2" key="1">
    <citation type="submission" date="2022-08" db="EMBL/GenBank/DDBJ databases">
        <title>Genome sequencing of akame (Lates japonicus).</title>
        <authorList>
            <person name="Hashiguchi Y."/>
            <person name="Takahashi H."/>
        </authorList>
    </citation>
    <scope>NUCLEOTIDE SEQUENCE</scope>
    <source>
        <strain evidence="2">Kochi</strain>
    </source>
</reference>
<sequence>MPQLTVIHTKGQGGTGQGERAGWDRKWMEGGEGEPAEGSRKPQSSNQTQADGQPHHTTWPQALWMLRPWTDWYGFAPFGIMWLVCQVEALLHPNVSLVDVCWRFLLVCLLWTVLGGCTHALKCCLRPGQNQGEPPQRIQQEVVTENRNIQYSWVSQSRSPGPHVPMALALANSLLLCVLQEPLPDPSVPHIHSLLSRLEAVSHTLEKADTGSEVTLDEVDRDSTLTDKVKLICTYLQKRMRSLNTLVQVQGDFDASVKDMLEGLEGLWAQLEELHTGVTLTKEGSRGHGDLASARTDAENLFAVLGHYRNRLQCCQTHLKDSTQLLQELTWSHTHISNSVSSSSESVWPELLLQSNIEQFDKVQENFFSVEQQISAFQAHLEGLRKGNQEGQAGPLDVSLERRNSTSVPTPASSMDADTKTDTPLSLCERSALQFSATIGRLRKSGRRK</sequence>
<protein>
    <submittedName>
        <fullName evidence="2">Uncharacterized protein</fullName>
    </submittedName>
</protein>
<name>A0AAD3R2M0_LATJO</name>
<feature type="region of interest" description="Disordered" evidence="1">
    <location>
        <begin position="387"/>
        <end position="422"/>
    </location>
</feature>
<dbReference type="Proteomes" id="UP001279410">
    <property type="component" value="Unassembled WGS sequence"/>
</dbReference>
<dbReference type="AlphaFoldDB" id="A0AAD3R2M0"/>
<proteinExistence type="predicted"/>
<feature type="compositionally biased region" description="Polar residues" evidence="1">
    <location>
        <begin position="41"/>
        <end position="55"/>
    </location>
</feature>
<gene>
    <name evidence="2" type="ORF">AKAME5_000557500</name>
</gene>
<comment type="caution">
    <text evidence="2">The sequence shown here is derived from an EMBL/GenBank/DDBJ whole genome shotgun (WGS) entry which is preliminary data.</text>
</comment>
<evidence type="ECO:0000313" key="2">
    <source>
        <dbReference type="EMBL" id="GLD52725.1"/>
    </source>
</evidence>
<evidence type="ECO:0000313" key="3">
    <source>
        <dbReference type="Proteomes" id="UP001279410"/>
    </source>
</evidence>
<organism evidence="2 3">
    <name type="scientific">Lates japonicus</name>
    <name type="common">Japanese lates</name>
    <dbReference type="NCBI Taxonomy" id="270547"/>
    <lineage>
        <taxon>Eukaryota</taxon>
        <taxon>Metazoa</taxon>
        <taxon>Chordata</taxon>
        <taxon>Craniata</taxon>
        <taxon>Vertebrata</taxon>
        <taxon>Euteleostomi</taxon>
        <taxon>Actinopterygii</taxon>
        <taxon>Neopterygii</taxon>
        <taxon>Teleostei</taxon>
        <taxon>Neoteleostei</taxon>
        <taxon>Acanthomorphata</taxon>
        <taxon>Carangaria</taxon>
        <taxon>Carangaria incertae sedis</taxon>
        <taxon>Centropomidae</taxon>
        <taxon>Lates</taxon>
    </lineage>
</organism>
<accession>A0AAD3R2M0</accession>
<dbReference type="EMBL" id="BRZM01000015">
    <property type="protein sequence ID" value="GLD52725.1"/>
    <property type="molecule type" value="Genomic_DNA"/>
</dbReference>
<keyword evidence="3" id="KW-1185">Reference proteome</keyword>
<evidence type="ECO:0000256" key="1">
    <source>
        <dbReference type="SAM" id="MobiDB-lite"/>
    </source>
</evidence>
<feature type="region of interest" description="Disordered" evidence="1">
    <location>
        <begin position="1"/>
        <end position="55"/>
    </location>
</feature>